<feature type="compositionally biased region" description="Pro residues" evidence="1">
    <location>
        <begin position="67"/>
        <end position="79"/>
    </location>
</feature>
<dbReference type="EMBL" id="CAKOGL010000021">
    <property type="protein sequence ID" value="CAH2099027.1"/>
    <property type="molecule type" value="Genomic_DNA"/>
</dbReference>
<dbReference type="Proteomes" id="UP001153954">
    <property type="component" value="Unassembled WGS sequence"/>
</dbReference>
<evidence type="ECO:0000313" key="4">
    <source>
        <dbReference type="Proteomes" id="UP001153954"/>
    </source>
</evidence>
<evidence type="ECO:0000256" key="1">
    <source>
        <dbReference type="SAM" id="MobiDB-lite"/>
    </source>
</evidence>
<accession>A0AAU9UIQ0</accession>
<feature type="region of interest" description="Disordered" evidence="1">
    <location>
        <begin position="56"/>
        <end position="104"/>
    </location>
</feature>
<gene>
    <name evidence="3" type="ORF">EEDITHA_LOCUS14071</name>
</gene>
<reference evidence="3" key="1">
    <citation type="submission" date="2022-03" db="EMBL/GenBank/DDBJ databases">
        <authorList>
            <person name="Tunstrom K."/>
        </authorList>
    </citation>
    <scope>NUCLEOTIDE SEQUENCE</scope>
</reference>
<feature type="chain" id="PRO_5043583465" description="Secreted protein" evidence="2">
    <location>
        <begin position="21"/>
        <end position="104"/>
    </location>
</feature>
<name>A0AAU9UIQ0_EUPED</name>
<evidence type="ECO:0000313" key="3">
    <source>
        <dbReference type="EMBL" id="CAH2099027.1"/>
    </source>
</evidence>
<keyword evidence="2" id="KW-0732">Signal</keyword>
<sequence length="104" mass="11748">MIIVNYIWALLIYCSHLSRGGRLQVRRYVVHHAGSREVGEEHNTLYGAHRVRAARRAASDWRGSALAPPPHPRQPTPRPPLRRRQGCASFPCGKTNGIGDMHIY</sequence>
<comment type="caution">
    <text evidence="3">The sequence shown here is derived from an EMBL/GenBank/DDBJ whole genome shotgun (WGS) entry which is preliminary data.</text>
</comment>
<organism evidence="3 4">
    <name type="scientific">Euphydryas editha</name>
    <name type="common">Edith's checkerspot</name>
    <dbReference type="NCBI Taxonomy" id="104508"/>
    <lineage>
        <taxon>Eukaryota</taxon>
        <taxon>Metazoa</taxon>
        <taxon>Ecdysozoa</taxon>
        <taxon>Arthropoda</taxon>
        <taxon>Hexapoda</taxon>
        <taxon>Insecta</taxon>
        <taxon>Pterygota</taxon>
        <taxon>Neoptera</taxon>
        <taxon>Endopterygota</taxon>
        <taxon>Lepidoptera</taxon>
        <taxon>Glossata</taxon>
        <taxon>Ditrysia</taxon>
        <taxon>Papilionoidea</taxon>
        <taxon>Nymphalidae</taxon>
        <taxon>Nymphalinae</taxon>
        <taxon>Euphydryas</taxon>
    </lineage>
</organism>
<feature type="signal peptide" evidence="2">
    <location>
        <begin position="1"/>
        <end position="20"/>
    </location>
</feature>
<dbReference type="AlphaFoldDB" id="A0AAU9UIQ0"/>
<protein>
    <recommendedName>
        <fullName evidence="5">Secreted protein</fullName>
    </recommendedName>
</protein>
<proteinExistence type="predicted"/>
<evidence type="ECO:0008006" key="5">
    <source>
        <dbReference type="Google" id="ProtNLM"/>
    </source>
</evidence>
<evidence type="ECO:0000256" key="2">
    <source>
        <dbReference type="SAM" id="SignalP"/>
    </source>
</evidence>
<keyword evidence="4" id="KW-1185">Reference proteome</keyword>